<sequence length="463" mass="52859">MQRKSLIKEGLRSKRLVKSSEPRNKYVDELSQKELQQLMIIVSEQEMNVEALQTKYPIIDLEIYTKDTKKYWKTIKVGNHTEKGMDIYLLVEKEYPLSRGILTQMLCAKLLVKEDGEMCRELIRKIFIQVCKLSRSLYGLKPALRQWNHELTRFLISLGYIQSKHDYSLFVTTKGEEFTTALVYVDDMLITRNSVVEVKAFKQSLDQKFTIKDLGLAKYFLGIKLCRTDTGMYLNQRKCILDLLTDAGLTATKPCSFPLPTQLKLALDKGKNFNVYADSVFTRGFSVEAHPIPACGGFTRGTINLGGLEVFKAKYFKKGLSSRIGNELSKKINVRHQDTKSSGPNNLGASFYEPTYIPKGFHFLGHYCKLNIEPMLKTVLTAKDTARNPLLGVALERLIDYTLVWTSKDLTKVGKRIWDSSNIDLYSAKPVRIRGGTSVPTVYFHPKEEYFPSSVPWFFKNGA</sequence>
<evidence type="ECO:0000259" key="1">
    <source>
        <dbReference type="Pfam" id="PF07727"/>
    </source>
</evidence>
<comment type="caution">
    <text evidence="2">The sequence shown here is derived from an EMBL/GenBank/DDBJ whole genome shotgun (WGS) entry which is preliminary data.</text>
</comment>
<protein>
    <submittedName>
        <fullName evidence="2">Retrovirus-related Pol polyprotein from transposon TNT 1-94</fullName>
    </submittedName>
</protein>
<dbReference type="PANTHER" id="PTHR48219:SF1">
    <property type="entry name" value="VACUOLAR PROTEIN SORTING-ASSOCIATED PROTEIN 62"/>
    <property type="match status" value="1"/>
</dbReference>
<dbReference type="AlphaFoldDB" id="A0A6L2MJY8"/>
<dbReference type="InterPro" id="IPR013103">
    <property type="entry name" value="RVT_2"/>
</dbReference>
<proteinExistence type="predicted"/>
<dbReference type="PANTHER" id="PTHR48219">
    <property type="entry name" value="VACUOLAR PROTEIN SORTING-ASSOCIATED PROTEIN 62-RELATED"/>
    <property type="match status" value="1"/>
</dbReference>
<organism evidence="2">
    <name type="scientific">Tanacetum cinerariifolium</name>
    <name type="common">Dalmatian daisy</name>
    <name type="synonym">Chrysanthemum cinerariifolium</name>
    <dbReference type="NCBI Taxonomy" id="118510"/>
    <lineage>
        <taxon>Eukaryota</taxon>
        <taxon>Viridiplantae</taxon>
        <taxon>Streptophyta</taxon>
        <taxon>Embryophyta</taxon>
        <taxon>Tracheophyta</taxon>
        <taxon>Spermatophyta</taxon>
        <taxon>Magnoliopsida</taxon>
        <taxon>eudicotyledons</taxon>
        <taxon>Gunneridae</taxon>
        <taxon>Pentapetalae</taxon>
        <taxon>asterids</taxon>
        <taxon>campanulids</taxon>
        <taxon>Asterales</taxon>
        <taxon>Asteraceae</taxon>
        <taxon>Asteroideae</taxon>
        <taxon>Anthemideae</taxon>
        <taxon>Anthemidinae</taxon>
        <taxon>Tanacetum</taxon>
    </lineage>
</organism>
<reference evidence="2" key="1">
    <citation type="journal article" date="2019" name="Sci. Rep.">
        <title>Draft genome of Tanacetum cinerariifolium, the natural source of mosquito coil.</title>
        <authorList>
            <person name="Yamashiro T."/>
            <person name="Shiraishi A."/>
            <person name="Satake H."/>
            <person name="Nakayama K."/>
        </authorList>
    </citation>
    <scope>NUCLEOTIDE SEQUENCE</scope>
</reference>
<dbReference type="Pfam" id="PF07727">
    <property type="entry name" value="RVT_2"/>
    <property type="match status" value="1"/>
</dbReference>
<evidence type="ECO:0000313" key="2">
    <source>
        <dbReference type="EMBL" id="GEU74253.1"/>
    </source>
</evidence>
<dbReference type="Pfam" id="PF06101">
    <property type="entry name" value="Vps62"/>
    <property type="match status" value="2"/>
</dbReference>
<gene>
    <name evidence="2" type="ORF">Tci_046231</name>
</gene>
<name>A0A6L2MJY8_TANCI</name>
<accession>A0A6L2MJY8</accession>
<dbReference type="EMBL" id="BKCJ010006851">
    <property type="protein sequence ID" value="GEU74253.1"/>
    <property type="molecule type" value="Genomic_DNA"/>
</dbReference>
<feature type="domain" description="Reverse transcriptase Ty1/copia-type" evidence="1">
    <location>
        <begin position="129"/>
        <end position="259"/>
    </location>
</feature>
<dbReference type="InterPro" id="IPR009291">
    <property type="entry name" value="Vps62"/>
</dbReference>